<comment type="caution">
    <text evidence="1">The sequence shown here is derived from an EMBL/GenBank/DDBJ whole genome shotgun (WGS) entry which is preliminary data.</text>
</comment>
<keyword evidence="2" id="KW-1185">Reference proteome</keyword>
<dbReference type="RefSeq" id="WP_344312735.1">
    <property type="nucleotide sequence ID" value="NZ_BAAANY010000019.1"/>
</dbReference>
<name>A0ABP4TSV1_9ACTN</name>
<sequence>MAQNSGLPGELAGLVGDSFEAIRYLQSRDASWPDGRAHGSVHEVDHGIDLVTNEVRGQGLSMMWEMSGEDEFLSLSSVELNSEIRNRLDIVDVSNHPAWRSIIGREIVDIATSCHVSNENRPESMWAVRFTLAADVNFAVALGRLGPSGIAYQPDSLVVLFGATESKSYHIKSSMTSAWGG</sequence>
<evidence type="ECO:0000313" key="2">
    <source>
        <dbReference type="Proteomes" id="UP001500618"/>
    </source>
</evidence>
<evidence type="ECO:0000313" key="1">
    <source>
        <dbReference type="EMBL" id="GAA1693161.1"/>
    </source>
</evidence>
<protein>
    <submittedName>
        <fullName evidence="1">Uncharacterized protein</fullName>
    </submittedName>
</protein>
<dbReference type="Proteomes" id="UP001500618">
    <property type="component" value="Unassembled WGS sequence"/>
</dbReference>
<gene>
    <name evidence="1" type="ORF">GCM10009765_48160</name>
</gene>
<reference evidence="2" key="1">
    <citation type="journal article" date="2019" name="Int. J. Syst. Evol. Microbiol.">
        <title>The Global Catalogue of Microorganisms (GCM) 10K type strain sequencing project: providing services to taxonomists for standard genome sequencing and annotation.</title>
        <authorList>
            <consortium name="The Broad Institute Genomics Platform"/>
            <consortium name="The Broad Institute Genome Sequencing Center for Infectious Disease"/>
            <person name="Wu L."/>
            <person name="Ma J."/>
        </authorList>
    </citation>
    <scope>NUCLEOTIDE SEQUENCE [LARGE SCALE GENOMIC DNA]</scope>
    <source>
        <strain evidence="2">JCM 14718</strain>
    </source>
</reference>
<dbReference type="EMBL" id="BAAANY010000019">
    <property type="protein sequence ID" value="GAA1693161.1"/>
    <property type="molecule type" value="Genomic_DNA"/>
</dbReference>
<accession>A0ABP4TSV1</accession>
<organism evidence="1 2">
    <name type="scientific">Fodinicola feengrottensis</name>
    <dbReference type="NCBI Taxonomy" id="435914"/>
    <lineage>
        <taxon>Bacteria</taxon>
        <taxon>Bacillati</taxon>
        <taxon>Actinomycetota</taxon>
        <taxon>Actinomycetes</taxon>
        <taxon>Mycobacteriales</taxon>
        <taxon>Fodinicola</taxon>
    </lineage>
</organism>
<proteinExistence type="predicted"/>